<comment type="caution">
    <text evidence="1">The sequence shown here is derived from an EMBL/GenBank/DDBJ whole genome shotgun (WGS) entry which is preliminary data.</text>
</comment>
<reference evidence="1" key="1">
    <citation type="journal article" date="2020" name="New Phytol.">
        <title>Comparative genomics reveals dynamic genome evolution in host specialist ectomycorrhizal fungi.</title>
        <authorList>
            <person name="Lofgren L.A."/>
            <person name="Nguyen N.H."/>
            <person name="Vilgalys R."/>
            <person name="Ruytinx J."/>
            <person name="Liao H.L."/>
            <person name="Branco S."/>
            <person name="Kuo A."/>
            <person name="LaButti K."/>
            <person name="Lipzen A."/>
            <person name="Andreopoulos W."/>
            <person name="Pangilinan J."/>
            <person name="Riley R."/>
            <person name="Hundley H."/>
            <person name="Na H."/>
            <person name="Barry K."/>
            <person name="Grigoriev I.V."/>
            <person name="Stajich J.E."/>
            <person name="Kennedy P.G."/>
        </authorList>
    </citation>
    <scope>NUCLEOTIDE SEQUENCE</scope>
    <source>
        <strain evidence="1">S12</strain>
    </source>
</reference>
<accession>A0A9P7J5J6</accession>
<evidence type="ECO:0000313" key="1">
    <source>
        <dbReference type="EMBL" id="KAG1803903.1"/>
    </source>
</evidence>
<dbReference type="Proteomes" id="UP000719766">
    <property type="component" value="Unassembled WGS sequence"/>
</dbReference>
<evidence type="ECO:0000313" key="2">
    <source>
        <dbReference type="Proteomes" id="UP000719766"/>
    </source>
</evidence>
<dbReference type="AlphaFoldDB" id="A0A9P7J5J6"/>
<dbReference type="RefSeq" id="XP_041166249.1">
    <property type="nucleotide sequence ID" value="XM_041308680.1"/>
</dbReference>
<dbReference type="OrthoDB" id="5583at2759"/>
<protein>
    <submittedName>
        <fullName evidence="1">Uncharacterized protein</fullName>
    </submittedName>
</protein>
<dbReference type="GeneID" id="64602444"/>
<dbReference type="EMBL" id="JABBWE010000004">
    <property type="protein sequence ID" value="KAG1803903.1"/>
    <property type="molecule type" value="Genomic_DNA"/>
</dbReference>
<proteinExistence type="predicted"/>
<gene>
    <name evidence="1" type="ORF">HD556DRAFT_1484516</name>
</gene>
<keyword evidence="2" id="KW-1185">Reference proteome</keyword>
<name>A0A9P7J5J6_9AGAM</name>
<sequence length="117" mass="12444">MDDAEDGHANGFTFNDTSEFVQAISYNTTVVKSEPAQKSVGPTPAKQISPSDLSVAAGDEALDEIEAGDVVKEGFRDNTVSLQIAAAPTGRLEDPMGNKFEFQCQRLHSICLDPLAG</sequence>
<organism evidence="1 2">
    <name type="scientific">Suillus plorans</name>
    <dbReference type="NCBI Taxonomy" id="116603"/>
    <lineage>
        <taxon>Eukaryota</taxon>
        <taxon>Fungi</taxon>
        <taxon>Dikarya</taxon>
        <taxon>Basidiomycota</taxon>
        <taxon>Agaricomycotina</taxon>
        <taxon>Agaricomycetes</taxon>
        <taxon>Agaricomycetidae</taxon>
        <taxon>Boletales</taxon>
        <taxon>Suillineae</taxon>
        <taxon>Suillaceae</taxon>
        <taxon>Suillus</taxon>
    </lineage>
</organism>